<dbReference type="GO" id="GO:0016740">
    <property type="term" value="F:transferase activity"/>
    <property type="evidence" value="ECO:0007669"/>
    <property type="project" value="UniProtKB-KW"/>
</dbReference>
<feature type="region of interest" description="Disordered" evidence="3">
    <location>
        <begin position="138"/>
        <end position="186"/>
    </location>
</feature>
<sequence>MASKDQGEGLDHSAEADRTRKFATSLPENLKSREGIMQLFDSLREGMDEGKPDLFQAINDHGRLMLIFVVLCGFDGQMERFRTERALRRALPSSEPRRKRRSRMPNGVGYAPELDFDPDEVDAEDDGFLEAFQGHESSAPGWMSQLPDSMLSNNSMSTLKNQSEGQADWTTFPKPPQHVFSGMSGKVEDLSGYGDAQTKSQGPSFAGKSLFKDLDFLVGNILDQSQNLQTPSAPTNFEGFQHFCPTHNKLDNVGEEPAADRVSPLAGQLQEPKQQPLVKNEQLSEMALLFQGDLEMPSQTQGHEQRKLAAWNQALDKPVPNAMPSKQDAMPDDRDDVAAAKVRAPLVFDQDENEAEDRLAAQVFQALAQLMEALDKSNHDASSTLVDLLSRSSLLDKTAELLRNGCLKDISKRKQLYEVLITFLHGLALLPSTSRLFWKRRVANSGAGHSLLRVALGSPTRMSGEEEETTQSLSTSMKDLSALAKYTLKHPDPNDDSDASRCRGLFRSIRELRRQMKANLSGQGQEEVVRKDSRMNSKGADTWQEAELWVEVDESQIMARFKFDKEATTAHTTCLPAMRMKKLVKDQKLLASELQSAGGIFVRYCSSRPDMMKILMVGPQDTPYENGLFEFDLWCPGDYPSVPPRMHFRTTGRGTVRFNPNLYTDGKVCLSLLGTWGNQWNPAESSIFQVLLSIRSMIFCPEPYCNEPGYEKEYGSEASKVYTGHVRPATVRHAMLDWMDPERCPQMWREVVQKHFQHKEEAILATVREWIGGRPPTRMSRVRTHMQTLGQLSQAIMNMRKEPEKSPSPSPSSSAAPIWSPVGTFREKLQSAVKELR</sequence>
<proteinExistence type="predicted"/>
<organism evidence="5 6">
    <name type="scientific">Lecanosticta acicola</name>
    <dbReference type="NCBI Taxonomy" id="111012"/>
    <lineage>
        <taxon>Eukaryota</taxon>
        <taxon>Fungi</taxon>
        <taxon>Dikarya</taxon>
        <taxon>Ascomycota</taxon>
        <taxon>Pezizomycotina</taxon>
        <taxon>Dothideomycetes</taxon>
        <taxon>Dothideomycetidae</taxon>
        <taxon>Mycosphaerellales</taxon>
        <taxon>Mycosphaerellaceae</taxon>
        <taxon>Lecanosticta</taxon>
    </lineage>
</organism>
<feature type="compositionally biased region" description="Basic and acidic residues" evidence="3">
    <location>
        <begin position="1"/>
        <end position="20"/>
    </location>
</feature>
<dbReference type="PROSITE" id="PS50127">
    <property type="entry name" value="UBC_2"/>
    <property type="match status" value="1"/>
</dbReference>
<dbReference type="SUPFAM" id="SSF54495">
    <property type="entry name" value="UBC-like"/>
    <property type="match status" value="1"/>
</dbReference>
<evidence type="ECO:0000313" key="5">
    <source>
        <dbReference type="EMBL" id="CAK4034136.1"/>
    </source>
</evidence>
<evidence type="ECO:0000313" key="6">
    <source>
        <dbReference type="Proteomes" id="UP001296104"/>
    </source>
</evidence>
<keyword evidence="6" id="KW-1185">Reference proteome</keyword>
<dbReference type="InterPro" id="IPR016135">
    <property type="entry name" value="UBQ-conjugating_enzyme/RWD"/>
</dbReference>
<dbReference type="Gene3D" id="3.10.110.10">
    <property type="entry name" value="Ubiquitin Conjugating Enzyme"/>
    <property type="match status" value="1"/>
</dbReference>
<evidence type="ECO:0000256" key="1">
    <source>
        <dbReference type="ARBA" id="ARBA00022679"/>
    </source>
</evidence>
<dbReference type="AlphaFoldDB" id="A0AAI8Z846"/>
<dbReference type="Proteomes" id="UP001296104">
    <property type="component" value="Unassembled WGS sequence"/>
</dbReference>
<keyword evidence="1" id="KW-0808">Transferase</keyword>
<feature type="compositionally biased region" description="Polar residues" evidence="3">
    <location>
        <begin position="146"/>
        <end position="169"/>
    </location>
</feature>
<protein>
    <recommendedName>
        <fullName evidence="4">UBC core domain-containing protein</fullName>
    </recommendedName>
</protein>
<feature type="region of interest" description="Disordered" evidence="3">
    <location>
        <begin position="1"/>
        <end position="27"/>
    </location>
</feature>
<evidence type="ECO:0000259" key="4">
    <source>
        <dbReference type="PROSITE" id="PS50127"/>
    </source>
</evidence>
<feature type="region of interest" description="Disordered" evidence="3">
    <location>
        <begin position="90"/>
        <end position="117"/>
    </location>
</feature>
<dbReference type="SMART" id="SM00212">
    <property type="entry name" value="UBCc"/>
    <property type="match status" value="1"/>
</dbReference>
<dbReference type="PANTHER" id="PTHR46116">
    <property type="entry name" value="(E3-INDEPENDENT) E2 UBIQUITIN-CONJUGATING ENZYME"/>
    <property type="match status" value="1"/>
</dbReference>
<comment type="caution">
    <text evidence="5">The sequence shown here is derived from an EMBL/GenBank/DDBJ whole genome shotgun (WGS) entry which is preliminary data.</text>
</comment>
<feature type="domain" description="UBC core" evidence="4">
    <location>
        <begin position="578"/>
        <end position="735"/>
    </location>
</feature>
<accession>A0AAI8Z846</accession>
<dbReference type="EMBL" id="CAVMBE010000105">
    <property type="protein sequence ID" value="CAK4034136.1"/>
    <property type="molecule type" value="Genomic_DNA"/>
</dbReference>
<reference evidence="5" key="1">
    <citation type="submission" date="2023-11" db="EMBL/GenBank/DDBJ databases">
        <authorList>
            <person name="Alioto T."/>
            <person name="Alioto T."/>
            <person name="Gomez Garrido J."/>
        </authorList>
    </citation>
    <scope>NUCLEOTIDE SEQUENCE</scope>
</reference>
<dbReference type="InterPro" id="IPR000608">
    <property type="entry name" value="UBC"/>
</dbReference>
<evidence type="ECO:0000256" key="2">
    <source>
        <dbReference type="ARBA" id="ARBA00022786"/>
    </source>
</evidence>
<name>A0AAI8Z846_9PEZI</name>
<dbReference type="CDD" id="cd23810">
    <property type="entry name" value="UBCc_BIRC6"/>
    <property type="match status" value="1"/>
</dbReference>
<gene>
    <name evidence="5" type="ORF">LECACI_7A009294</name>
</gene>
<keyword evidence="2" id="KW-0833">Ubl conjugation pathway</keyword>
<feature type="region of interest" description="Disordered" evidence="3">
    <location>
        <begin position="800"/>
        <end position="821"/>
    </location>
</feature>
<evidence type="ECO:0000256" key="3">
    <source>
        <dbReference type="SAM" id="MobiDB-lite"/>
    </source>
</evidence>
<dbReference type="Pfam" id="PF00179">
    <property type="entry name" value="UQ_con"/>
    <property type="match status" value="1"/>
</dbReference>